<feature type="transmembrane region" description="Helical" evidence="1">
    <location>
        <begin position="59"/>
        <end position="76"/>
    </location>
</feature>
<reference evidence="3" key="1">
    <citation type="submission" date="2016-04" db="EMBL/GenBank/DDBJ databases">
        <authorList>
            <person name="Evans L.H."/>
            <person name="Alamgir A."/>
            <person name="Owens N."/>
            <person name="Weber N.D."/>
            <person name="Virtaneva K."/>
            <person name="Barbian K."/>
            <person name="Babar A."/>
            <person name="Rosenke K."/>
        </authorList>
    </citation>
    <scope>NUCLEOTIDE SEQUENCE</scope>
    <source>
        <strain evidence="3">86</strain>
    </source>
</reference>
<proteinExistence type="predicted"/>
<dbReference type="InterPro" id="IPR002541">
    <property type="entry name" value="Cyt_c_assembly"/>
</dbReference>
<dbReference type="GO" id="GO:0017004">
    <property type="term" value="P:cytochrome complex assembly"/>
    <property type="evidence" value="ECO:0007669"/>
    <property type="project" value="InterPro"/>
</dbReference>
<keyword evidence="1" id="KW-0472">Membrane</keyword>
<feature type="transmembrane region" description="Helical" evidence="1">
    <location>
        <begin position="88"/>
        <end position="105"/>
    </location>
</feature>
<accession>A0A212ITS5</accession>
<dbReference type="Pfam" id="PF01578">
    <property type="entry name" value="Cytochrom_C_asm"/>
    <property type="match status" value="1"/>
</dbReference>
<feature type="transmembrane region" description="Helical" evidence="1">
    <location>
        <begin position="125"/>
        <end position="145"/>
    </location>
</feature>
<dbReference type="AlphaFoldDB" id="A0A212ITS5"/>
<sequence>MGTARVTLDIEAAFLLAAFAATWLRRKEPFAVLWLASAVAGFVYVGLRYRASWPMTPTYLATVGFPPVLAAFAWAAWRRAAPDAEMPLARAAIGAGLAALVLGSLCPKDFYLPIIKTTSPFAHLLLTFGMLGRASLFVAGCWGIAGLRGAEGATAAAFRWLVWGFGFWTLSLFAGEVWSYTGWGVPMVWEDASTVTAIATWFYYVGLVHLHLTGTWNPTRRLAAAALGIPLILVLNGGPDLGPFRNPLEGLR</sequence>
<gene>
    <name evidence="3" type="ORF">KL86APRO_10017</name>
</gene>
<keyword evidence="1" id="KW-1133">Transmembrane helix</keyword>
<name>A0A212ITS5_9PROT</name>
<feature type="transmembrane region" description="Helical" evidence="1">
    <location>
        <begin position="192"/>
        <end position="210"/>
    </location>
</feature>
<organism evidence="3">
    <name type="scientific">uncultured Alphaproteobacteria bacterium</name>
    <dbReference type="NCBI Taxonomy" id="91750"/>
    <lineage>
        <taxon>Bacteria</taxon>
        <taxon>Pseudomonadati</taxon>
        <taxon>Pseudomonadota</taxon>
        <taxon>Alphaproteobacteria</taxon>
        <taxon>environmental samples</taxon>
    </lineage>
</organism>
<dbReference type="GO" id="GO:0020037">
    <property type="term" value="F:heme binding"/>
    <property type="evidence" value="ECO:0007669"/>
    <property type="project" value="InterPro"/>
</dbReference>
<feature type="transmembrane region" description="Helical" evidence="1">
    <location>
        <begin position="31"/>
        <end position="47"/>
    </location>
</feature>
<evidence type="ECO:0000256" key="1">
    <source>
        <dbReference type="SAM" id="Phobius"/>
    </source>
</evidence>
<evidence type="ECO:0000259" key="2">
    <source>
        <dbReference type="Pfam" id="PF01578"/>
    </source>
</evidence>
<feature type="domain" description="Cytochrome c assembly protein" evidence="2">
    <location>
        <begin position="154"/>
        <end position="233"/>
    </location>
</feature>
<feature type="transmembrane region" description="Helical" evidence="1">
    <location>
        <begin position="157"/>
        <end position="180"/>
    </location>
</feature>
<dbReference type="EMBL" id="FLUO01000001">
    <property type="protein sequence ID" value="SBV90583.1"/>
    <property type="molecule type" value="Genomic_DNA"/>
</dbReference>
<evidence type="ECO:0000313" key="3">
    <source>
        <dbReference type="EMBL" id="SBV90583.1"/>
    </source>
</evidence>
<keyword evidence="1" id="KW-0812">Transmembrane</keyword>
<protein>
    <submittedName>
        <fullName evidence="3">Cytochrome c assembly protein</fullName>
    </submittedName>
</protein>